<comment type="catalytic activity">
    <reaction evidence="2">
        <text>N-terminal N-formyl-L-methionyl-[peptide] + H2O = N-terminal L-methionyl-[peptide] + formate</text>
        <dbReference type="Rhea" id="RHEA:24420"/>
        <dbReference type="Rhea" id="RHEA-COMP:10639"/>
        <dbReference type="Rhea" id="RHEA-COMP:10640"/>
        <dbReference type="ChEBI" id="CHEBI:15377"/>
        <dbReference type="ChEBI" id="CHEBI:15740"/>
        <dbReference type="ChEBI" id="CHEBI:49298"/>
        <dbReference type="ChEBI" id="CHEBI:64731"/>
        <dbReference type="EC" id="3.5.1.88"/>
    </reaction>
</comment>
<comment type="function">
    <text evidence="2">Removes the formyl group from the N-terminal Met of newly synthesized proteins. Requires at least a dipeptide for an efficient rate of reaction. N-terminal L-methionine is a prerequisite for activity but the enzyme has broad specificity at other positions.</text>
</comment>
<keyword evidence="2 3" id="KW-0378">Hydrolase</keyword>
<proteinExistence type="inferred from homology"/>
<dbReference type="Gene3D" id="3.90.45.10">
    <property type="entry name" value="Peptide deformylase"/>
    <property type="match status" value="1"/>
</dbReference>
<feature type="binding site" evidence="2">
    <location>
        <position position="141"/>
    </location>
    <ligand>
        <name>Fe cation</name>
        <dbReference type="ChEBI" id="CHEBI:24875"/>
    </ligand>
</feature>
<dbReference type="Pfam" id="PF01327">
    <property type="entry name" value="Pep_deformylase"/>
    <property type="match status" value="1"/>
</dbReference>
<dbReference type="EMBL" id="JACCQK010000086">
    <property type="protein sequence ID" value="MBG0778709.1"/>
    <property type="molecule type" value="Genomic_DNA"/>
</dbReference>
<dbReference type="NCBIfam" id="NF001159">
    <property type="entry name" value="PRK00150.1-3"/>
    <property type="match status" value="1"/>
</dbReference>
<feature type="binding site" evidence="2">
    <location>
        <position position="145"/>
    </location>
    <ligand>
        <name>Fe cation</name>
        <dbReference type="ChEBI" id="CHEBI:24875"/>
    </ligand>
</feature>
<dbReference type="Proteomes" id="UP000706172">
    <property type="component" value="Unassembled WGS sequence"/>
</dbReference>
<accession>A0A931CWJ1</accession>
<evidence type="ECO:0000313" key="4">
    <source>
        <dbReference type="Proteomes" id="UP000706172"/>
    </source>
</evidence>
<keyword evidence="2" id="KW-0479">Metal-binding</keyword>
<dbReference type="GO" id="GO:0046872">
    <property type="term" value="F:metal ion binding"/>
    <property type="evidence" value="ECO:0007669"/>
    <property type="project" value="UniProtKB-KW"/>
</dbReference>
<dbReference type="PANTHER" id="PTHR10458:SF22">
    <property type="entry name" value="PEPTIDE DEFORMYLASE"/>
    <property type="match status" value="1"/>
</dbReference>
<dbReference type="GO" id="GO:0042586">
    <property type="term" value="F:peptide deformylase activity"/>
    <property type="evidence" value="ECO:0007669"/>
    <property type="project" value="UniProtKB-UniRule"/>
</dbReference>
<reference evidence="3" key="1">
    <citation type="submission" date="2020-07" db="EMBL/GenBank/DDBJ databases">
        <title>Severe corrosion of carbon steel in oil field produced water can be linked to methanogenic archaea containing a special type of NiFe hydrogenase.</title>
        <authorList>
            <person name="Lahme S."/>
            <person name="Mand J."/>
            <person name="Longwell J."/>
            <person name="Smith R."/>
            <person name="Enning D."/>
        </authorList>
    </citation>
    <scope>NUCLEOTIDE SEQUENCE</scope>
    <source>
        <strain evidence="3">MIC098Bin6</strain>
    </source>
</reference>
<dbReference type="SUPFAM" id="SSF56420">
    <property type="entry name" value="Peptide deformylase"/>
    <property type="match status" value="1"/>
</dbReference>
<name>A0A931CWJ1_9BACT</name>
<keyword evidence="2" id="KW-0648">Protein biosynthesis</keyword>
<comment type="caution">
    <text evidence="3">The sequence shown here is derived from an EMBL/GenBank/DDBJ whole genome shotgun (WGS) entry which is preliminary data.</text>
</comment>
<evidence type="ECO:0000256" key="1">
    <source>
        <dbReference type="ARBA" id="ARBA00010759"/>
    </source>
</evidence>
<dbReference type="NCBIfam" id="TIGR00079">
    <property type="entry name" value="pept_deformyl"/>
    <property type="match status" value="1"/>
</dbReference>
<dbReference type="AlphaFoldDB" id="A0A931CWJ1"/>
<protein>
    <recommendedName>
        <fullName evidence="2">Peptide deformylase</fullName>
        <shortName evidence="2">PDF</shortName>
        <ecNumber evidence="2">3.5.1.88</ecNumber>
    </recommendedName>
    <alternativeName>
        <fullName evidence="2">Polypeptide deformylase</fullName>
    </alternativeName>
</protein>
<comment type="similarity">
    <text evidence="1 2">Belongs to the polypeptide deformylase family.</text>
</comment>
<sequence>MALLKIVTYPEKSLSMPSDKVEIIDDEVKQLIQDMGETMFQESGIGLAAPQVGVNKRILVYDARAQNLDDDGPEQQIIALINPKIIQAAGSQLSENEGCLSVVDFRADVKRYEQVTVQAIDMDGNPIEFEAHGLMAVIMQHEIDHLDGILFIDRISTLKRTMYKKKRMKQLKEETSS</sequence>
<dbReference type="PANTHER" id="PTHR10458">
    <property type="entry name" value="PEPTIDE DEFORMYLASE"/>
    <property type="match status" value="1"/>
</dbReference>
<gene>
    <name evidence="2 3" type="primary">def</name>
    <name evidence="3" type="ORF">H0S81_02110</name>
</gene>
<dbReference type="PRINTS" id="PR01576">
    <property type="entry name" value="PDEFORMYLASE"/>
</dbReference>
<evidence type="ECO:0000256" key="2">
    <source>
        <dbReference type="HAMAP-Rule" id="MF_00163"/>
    </source>
</evidence>
<dbReference type="InterPro" id="IPR036821">
    <property type="entry name" value="Peptide_deformylase_sf"/>
</dbReference>
<dbReference type="GO" id="GO:0006412">
    <property type="term" value="P:translation"/>
    <property type="evidence" value="ECO:0007669"/>
    <property type="project" value="UniProtKB-UniRule"/>
</dbReference>
<evidence type="ECO:0000313" key="3">
    <source>
        <dbReference type="EMBL" id="MBG0778709.1"/>
    </source>
</evidence>
<feature type="active site" evidence="2">
    <location>
        <position position="142"/>
    </location>
</feature>
<keyword evidence="2" id="KW-0408">Iron</keyword>
<dbReference type="PIRSF" id="PIRSF004749">
    <property type="entry name" value="Pep_def"/>
    <property type="match status" value="1"/>
</dbReference>
<feature type="binding site" evidence="2">
    <location>
        <position position="99"/>
    </location>
    <ligand>
        <name>Fe cation</name>
        <dbReference type="ChEBI" id="CHEBI:24875"/>
    </ligand>
</feature>
<dbReference type="InterPro" id="IPR023635">
    <property type="entry name" value="Peptide_deformylase"/>
</dbReference>
<dbReference type="HAMAP" id="MF_00163">
    <property type="entry name" value="Pep_deformylase"/>
    <property type="match status" value="1"/>
</dbReference>
<dbReference type="CDD" id="cd00487">
    <property type="entry name" value="Pep_deformylase"/>
    <property type="match status" value="1"/>
</dbReference>
<comment type="cofactor">
    <cofactor evidence="2">
        <name>Fe(2+)</name>
        <dbReference type="ChEBI" id="CHEBI:29033"/>
    </cofactor>
    <text evidence="2">Binds 1 Fe(2+) ion.</text>
</comment>
<dbReference type="EC" id="3.5.1.88" evidence="2"/>
<organism evidence="3 4">
    <name type="scientific">Desulfotignum balticum</name>
    <dbReference type="NCBI Taxonomy" id="115781"/>
    <lineage>
        <taxon>Bacteria</taxon>
        <taxon>Pseudomonadati</taxon>
        <taxon>Thermodesulfobacteriota</taxon>
        <taxon>Desulfobacteria</taxon>
        <taxon>Desulfobacterales</taxon>
        <taxon>Desulfobacteraceae</taxon>
        <taxon>Desulfotignum</taxon>
    </lineage>
</organism>